<sequence length="1161" mass="126172">MHNLEKYSASFAFFEGLWEAGVTHVFVNLGSDHPAIMEALAHGAHLKGVNFPKVITCPHEMVAMSMADGFARVTGKPQCVLVHVDVGTQMLGCAMHNASVARCPVLVFAGLSPFTLEGEMRGSRTEYIHWLQDAPDQKQIVSQFCRFSSEFKSGKNIKQVLNRALQFATSDPKGPAYLVGAREVMEEEIVPYHLDQDVWNAVAPAALPPDAPELIVSLLAEAESPLIIVGYTGRNPKTVPELVKLTESIPGIQVLDGLGSDVCFPWSHRAFLGVGIGRHESIKTANVIVVIDCDVPWIPTQCKPRADAKVIHVDVDPLKQNMPLHYIPAFRRYRADSETAIKQLNNHISTHPRFSTLSELDHYRKRWDLLAEAHRQRLENIAKLAEAPSDGSSSPSTSYLCAQLRKACPKDTIWCVEAVTNAPFIYEQLQVDEPGHLFNGGGGGLGWSGGATLGVKLASDWVAGGQGKGKFVTLIVGDGTYMFGVPGTVYWIARRYGLPTLTIVLSNKGWNAPRHSMSLVHPNGYGSKISNEDLNISFSPTPDFSGIGKAASGGDAWAGVVSSIEDLGRLLPEAVAKVQGGVSALLEVRLKGSWTSQPSRMPISSGHLLIGNYRTSEEMPADQGQFATRMQHIDAILTATVVGFRPRYGTAEPSESGSRTSITHYRASLTRSLRTWPCRGYRNIATKTTIPLIINGKDVESSKSFPVISPLTGKEIWSLSCASKDQVNDAVENAHDAFTAWSKTKASARRDIFLTAADIMDKRRKELGEYMHHEIGADQDYQDFILGLSIDGLKDTAGRIAGAVTGTAPESNHEGMRAVVYKRPYGVNLGIAPWNAPYHLGLRSVTFALATGNTAILKGAEFTPRCYWGIADVFRQAGLPNGCLNLIFHSPEDASSTINSLVAHPHIKKINFTGSTRVGSIISETAGKHLKPVLMELGGKASAIVLEDADLEKAALHCAQGAFKNAGQICMSTERILVQDSVAPEFQTILSETIRKLFGSAKDTPVIVTAASAQRNRGLVQDAVSKGAKPLPLFEDSHDDQVETRMRPVVLANVKQNMDLYAGESFGPSVSLFTFKSIEDAVTLANDTEYGLSASVFTNDLGKGFRIADELESGAVHINSMTVHDEQPLPHGGVKKSGFGRFNGYQGLDEFLYYKTVTWMD</sequence>
<comment type="caution">
    <text evidence="1">The sequence shown here is derived from an EMBL/GenBank/DDBJ whole genome shotgun (WGS) entry which is preliminary data.</text>
</comment>
<gene>
    <name evidence="1" type="ORF">NM208_g3916</name>
</gene>
<evidence type="ECO:0000313" key="2">
    <source>
        <dbReference type="Proteomes" id="UP001148629"/>
    </source>
</evidence>
<organism evidence="1 2">
    <name type="scientific">Fusarium decemcellulare</name>
    <dbReference type="NCBI Taxonomy" id="57161"/>
    <lineage>
        <taxon>Eukaryota</taxon>
        <taxon>Fungi</taxon>
        <taxon>Dikarya</taxon>
        <taxon>Ascomycota</taxon>
        <taxon>Pezizomycotina</taxon>
        <taxon>Sordariomycetes</taxon>
        <taxon>Hypocreomycetidae</taxon>
        <taxon>Hypocreales</taxon>
        <taxon>Nectriaceae</taxon>
        <taxon>Fusarium</taxon>
        <taxon>Fusarium decemcellulare species complex</taxon>
    </lineage>
</organism>
<name>A0ACC1SMS8_9HYPO</name>
<protein>
    <submittedName>
        <fullName evidence="1">Uncharacterized protein</fullName>
    </submittedName>
</protein>
<dbReference type="Proteomes" id="UP001148629">
    <property type="component" value="Unassembled WGS sequence"/>
</dbReference>
<keyword evidence="2" id="KW-1185">Reference proteome</keyword>
<reference evidence="1" key="1">
    <citation type="submission" date="2022-08" db="EMBL/GenBank/DDBJ databases">
        <title>Genome Sequence of Fusarium decemcellulare.</title>
        <authorList>
            <person name="Buettner E."/>
        </authorList>
    </citation>
    <scope>NUCLEOTIDE SEQUENCE</scope>
    <source>
        <strain evidence="1">Babe19</strain>
    </source>
</reference>
<evidence type="ECO:0000313" key="1">
    <source>
        <dbReference type="EMBL" id="KAJ3542771.1"/>
    </source>
</evidence>
<accession>A0ACC1SMS8</accession>
<proteinExistence type="predicted"/>
<dbReference type="EMBL" id="JANRMS010000277">
    <property type="protein sequence ID" value="KAJ3542771.1"/>
    <property type="molecule type" value="Genomic_DNA"/>
</dbReference>